<dbReference type="Proteomes" id="UP000008320">
    <property type="component" value="Chromosome"/>
</dbReference>
<accession>Q2GH67</accession>
<evidence type="ECO:0000256" key="1">
    <source>
        <dbReference type="SAM" id="MobiDB-lite"/>
    </source>
</evidence>
<evidence type="ECO:0000313" key="3">
    <source>
        <dbReference type="Proteomes" id="UP000008320"/>
    </source>
</evidence>
<dbReference type="HOGENOM" id="CLU_1178727_0_0_5"/>
<keyword evidence="3" id="KW-1185">Reference proteome</keyword>
<reference evidence="2 3" key="1">
    <citation type="journal article" date="2006" name="PLoS Genet.">
        <title>Comparative genomics of emerging human ehrlichiosis agents.</title>
        <authorList>
            <person name="Dunning Hotopp J.C."/>
            <person name="Lin M."/>
            <person name="Madupu R."/>
            <person name="Crabtree J."/>
            <person name="Angiuoli S.V."/>
            <person name="Eisen J.A."/>
            <person name="Seshadri R."/>
            <person name="Ren Q."/>
            <person name="Wu M."/>
            <person name="Utterback T.R."/>
            <person name="Smith S."/>
            <person name="Lewis M."/>
            <person name="Khouri H."/>
            <person name="Zhang C."/>
            <person name="Niu H."/>
            <person name="Lin Q."/>
            <person name="Ohashi N."/>
            <person name="Zhi N."/>
            <person name="Nelson W."/>
            <person name="Brinkac L.M."/>
            <person name="Dodson R.J."/>
            <person name="Rosovitz M.J."/>
            <person name="Sundaram J."/>
            <person name="Daugherty S.C."/>
            <person name="Davidsen T."/>
            <person name="Durkin A.S."/>
            <person name="Gwinn M."/>
            <person name="Haft D.H."/>
            <person name="Selengut J.D."/>
            <person name="Sullivan S.A."/>
            <person name="Zafar N."/>
            <person name="Zhou L."/>
            <person name="Benahmed F."/>
            <person name="Forberger H."/>
            <person name="Halpin R."/>
            <person name="Mulligan S."/>
            <person name="Robinson J."/>
            <person name="White O."/>
            <person name="Rikihisa Y."/>
            <person name="Tettelin H."/>
        </authorList>
    </citation>
    <scope>NUCLEOTIDE SEQUENCE [LARGE SCALE GENOMIC DNA]</scope>
    <source>
        <strain evidence="3">ATCC CRL-10679 / Arkansas</strain>
    </source>
</reference>
<dbReference type="STRING" id="205920.ECH_0396"/>
<sequence length="235" mass="26348">MLSCMYYLMIMICLTLRILSIRKDCCGPIKHPIYRNPNLHNNDFINFKRPGSINKLEGSFVESTNIAACTIKTILFSMLMTPLIGIKAAAEFILCIIEILELPFSFLLDLCILLYNTLTHSQMEKKFSHSKANLENIASLLYAGSRDLIVTCSFGILNAKIIKQEDGTSKSPISYLDELLTITSKQPRCRSVSTLLRRSSDSSEHEGLLETTNESSVNLFVEQPVSQSTSSSQHK</sequence>
<proteinExistence type="predicted"/>
<dbReference type="AlphaFoldDB" id="Q2GH67"/>
<dbReference type="EMBL" id="CP000236">
    <property type="protein sequence ID" value="ABD45530.1"/>
    <property type="molecule type" value="Genomic_DNA"/>
</dbReference>
<protein>
    <submittedName>
        <fullName evidence="2">Uncharacterized protein</fullName>
    </submittedName>
</protein>
<gene>
    <name evidence="2" type="ordered locus">ECH_0396</name>
</gene>
<evidence type="ECO:0000313" key="2">
    <source>
        <dbReference type="EMBL" id="ABD45530.1"/>
    </source>
</evidence>
<name>Q2GH67_EHRCR</name>
<dbReference type="KEGG" id="ech:ECH_0396"/>
<feature type="region of interest" description="Disordered" evidence="1">
    <location>
        <begin position="202"/>
        <end position="235"/>
    </location>
</feature>
<feature type="compositionally biased region" description="Polar residues" evidence="1">
    <location>
        <begin position="210"/>
        <end position="235"/>
    </location>
</feature>
<organism evidence="2 3">
    <name type="scientific">Ehrlichia chaffeensis (strain ATCC CRL-10679 / Arkansas)</name>
    <dbReference type="NCBI Taxonomy" id="205920"/>
    <lineage>
        <taxon>Bacteria</taxon>
        <taxon>Pseudomonadati</taxon>
        <taxon>Pseudomonadota</taxon>
        <taxon>Alphaproteobacteria</taxon>
        <taxon>Rickettsiales</taxon>
        <taxon>Anaplasmataceae</taxon>
        <taxon>Ehrlichia</taxon>
    </lineage>
</organism>